<comment type="caution">
    <text evidence="1">The sequence shown here is derived from an EMBL/GenBank/DDBJ whole genome shotgun (WGS) entry which is preliminary data.</text>
</comment>
<protein>
    <recommendedName>
        <fullName evidence="2">Intracellular proteinase inhibitor BsuPI domain-containing protein</fullName>
    </recommendedName>
</protein>
<name>A0A644TIR3_9ZZZZ</name>
<reference evidence="1" key="1">
    <citation type="submission" date="2019-08" db="EMBL/GenBank/DDBJ databases">
        <authorList>
            <person name="Kucharzyk K."/>
            <person name="Murdoch R.W."/>
            <person name="Higgins S."/>
            <person name="Loffler F."/>
        </authorList>
    </citation>
    <scope>NUCLEOTIDE SEQUENCE</scope>
</reference>
<proteinExistence type="predicted"/>
<accession>A0A644TIR3</accession>
<evidence type="ECO:0000313" key="1">
    <source>
        <dbReference type="EMBL" id="MPL65611.1"/>
    </source>
</evidence>
<evidence type="ECO:0008006" key="2">
    <source>
        <dbReference type="Google" id="ProtNLM"/>
    </source>
</evidence>
<dbReference type="EMBL" id="VSSQ01000029">
    <property type="protein sequence ID" value="MPL65611.1"/>
    <property type="molecule type" value="Genomic_DNA"/>
</dbReference>
<dbReference type="AlphaFoldDB" id="A0A644TIR3"/>
<gene>
    <name evidence="1" type="ORF">SDC9_11275</name>
</gene>
<sequence length="167" mass="18551">MWLIASIVAIIMITGSLAGCGDQKQLPKPNADIEGYLTSSPVKKGSPIIARVIIKNIDKEKTINSVMLQFALPEDLFTLPDDLFSEGVIITNVNLGGEQDYNIFRWKDLNIKPGTEKELKISMQANTPGNYKAEIFVYDEDSDPRKLFVGSDGKKACLTFKNLRIID</sequence>
<organism evidence="1">
    <name type="scientific">bioreactor metagenome</name>
    <dbReference type="NCBI Taxonomy" id="1076179"/>
    <lineage>
        <taxon>unclassified sequences</taxon>
        <taxon>metagenomes</taxon>
        <taxon>ecological metagenomes</taxon>
    </lineage>
</organism>